<dbReference type="SUPFAM" id="SSF46785">
    <property type="entry name" value="Winged helix' DNA-binding domain"/>
    <property type="match status" value="1"/>
</dbReference>
<dbReference type="GO" id="GO:0005886">
    <property type="term" value="C:plasma membrane"/>
    <property type="evidence" value="ECO:0007669"/>
    <property type="project" value="UniProtKB-SubCell"/>
</dbReference>
<keyword evidence="8 17" id="KW-0547">Nucleotide-binding</keyword>
<dbReference type="InterPro" id="IPR041027">
    <property type="entry name" value="FtsK_alpha"/>
</dbReference>
<dbReference type="FunFam" id="3.30.980.40:FF:000001">
    <property type="entry name" value="DNA translocase FtsK"/>
    <property type="match status" value="1"/>
</dbReference>
<dbReference type="GO" id="GO:0003677">
    <property type="term" value="F:DNA binding"/>
    <property type="evidence" value="ECO:0007669"/>
    <property type="project" value="UniProtKB-KW"/>
</dbReference>
<feature type="domain" description="FtsK" evidence="20">
    <location>
        <begin position="464"/>
        <end position="676"/>
    </location>
</feature>
<dbReference type="FunFam" id="1.10.10.10:FF:000268">
    <property type="entry name" value="DNA translocase FtsK"/>
    <property type="match status" value="1"/>
</dbReference>
<evidence type="ECO:0000256" key="3">
    <source>
        <dbReference type="ARBA" id="ARBA00020887"/>
    </source>
</evidence>
<evidence type="ECO:0000256" key="16">
    <source>
        <dbReference type="ARBA" id="ARBA00025923"/>
    </source>
</evidence>
<evidence type="ECO:0000256" key="13">
    <source>
        <dbReference type="ARBA" id="ARBA00023136"/>
    </source>
</evidence>
<feature type="compositionally biased region" description="Basic and acidic residues" evidence="18">
    <location>
        <begin position="238"/>
        <end position="264"/>
    </location>
</feature>
<evidence type="ECO:0000256" key="8">
    <source>
        <dbReference type="ARBA" id="ARBA00022741"/>
    </source>
</evidence>
<dbReference type="InterPro" id="IPR036388">
    <property type="entry name" value="WH-like_DNA-bd_sf"/>
</dbReference>
<evidence type="ECO:0000256" key="10">
    <source>
        <dbReference type="ARBA" id="ARBA00022840"/>
    </source>
</evidence>
<dbReference type="AlphaFoldDB" id="A0A2V4IBX4"/>
<keyword evidence="4" id="KW-1003">Cell membrane</keyword>
<dbReference type="InterPro" id="IPR002543">
    <property type="entry name" value="FtsK_dom"/>
</dbReference>
<keyword evidence="6 21" id="KW-0132">Cell division</keyword>
<evidence type="ECO:0000256" key="15">
    <source>
        <dbReference type="ARBA" id="ARBA00024784"/>
    </source>
</evidence>
<dbReference type="InterPro" id="IPR025199">
    <property type="entry name" value="FtsK_4TM"/>
</dbReference>
<gene>
    <name evidence="21" type="ORF">DMX07_06470</name>
</gene>
<evidence type="ECO:0000313" key="21">
    <source>
        <dbReference type="EMBL" id="PYB84184.1"/>
    </source>
</evidence>
<evidence type="ECO:0000259" key="20">
    <source>
        <dbReference type="PROSITE" id="PS50901"/>
    </source>
</evidence>
<feature type="transmembrane region" description="Helical" evidence="19">
    <location>
        <begin position="27"/>
        <end position="49"/>
    </location>
</feature>
<dbReference type="CDD" id="cd01127">
    <property type="entry name" value="TrwB_TraG_TraD_VirD4"/>
    <property type="match status" value="1"/>
</dbReference>
<evidence type="ECO:0000256" key="6">
    <source>
        <dbReference type="ARBA" id="ARBA00022618"/>
    </source>
</evidence>
<dbReference type="GO" id="GO:0007059">
    <property type="term" value="P:chromosome segregation"/>
    <property type="evidence" value="ECO:0007669"/>
    <property type="project" value="UniProtKB-KW"/>
</dbReference>
<evidence type="ECO:0000256" key="5">
    <source>
        <dbReference type="ARBA" id="ARBA00022519"/>
    </source>
</evidence>
<dbReference type="GO" id="GO:0051301">
    <property type="term" value="P:cell division"/>
    <property type="evidence" value="ECO:0007669"/>
    <property type="project" value="UniProtKB-KW"/>
</dbReference>
<dbReference type="Pfam" id="PF01580">
    <property type="entry name" value="FtsK_SpoIIIE"/>
    <property type="match status" value="1"/>
</dbReference>
<dbReference type="Pfam" id="PF17854">
    <property type="entry name" value="FtsK_alpha"/>
    <property type="match status" value="1"/>
</dbReference>
<dbReference type="Gene3D" id="3.30.980.40">
    <property type="match status" value="1"/>
</dbReference>
<dbReference type="GO" id="GO:0071236">
    <property type="term" value="P:cellular response to antibiotic"/>
    <property type="evidence" value="ECO:0007669"/>
    <property type="project" value="UniProtKB-ARBA"/>
</dbReference>
<keyword evidence="9" id="KW-0159">Chromosome partition</keyword>
<dbReference type="InterPro" id="IPR018541">
    <property type="entry name" value="Ftsk_gamma"/>
</dbReference>
<keyword evidence="5" id="KW-0997">Cell inner membrane</keyword>
<name>A0A2V4IBX4_9PSED</name>
<evidence type="ECO:0000256" key="14">
    <source>
        <dbReference type="ARBA" id="ARBA00023306"/>
    </source>
</evidence>
<feature type="transmembrane region" description="Helical" evidence="19">
    <location>
        <begin position="69"/>
        <end position="94"/>
    </location>
</feature>
<dbReference type="PROSITE" id="PS50901">
    <property type="entry name" value="FTSK"/>
    <property type="match status" value="1"/>
</dbReference>
<dbReference type="Pfam" id="PF13491">
    <property type="entry name" value="FtsK_4TM"/>
    <property type="match status" value="1"/>
</dbReference>
<evidence type="ECO:0000256" key="19">
    <source>
        <dbReference type="SAM" id="Phobius"/>
    </source>
</evidence>
<dbReference type="InterPro" id="IPR027417">
    <property type="entry name" value="P-loop_NTPase"/>
</dbReference>
<comment type="function">
    <text evidence="15">Essential cell division protein that coordinates cell division and chromosome segregation. The N-terminus is involved in assembly of the cell-division machinery. The C-terminus functions as a DNA motor that moves dsDNA in an ATP-dependent manner towards the dif recombination site, which is located within the replication terminus region. Translocation stops specifically at Xer-dif sites, where FtsK interacts with the Xer recombinase, allowing activation of chromosome unlinking by recombination. FtsK orienting polar sequences (KOPS) guide the direction of DNA translocation. FtsK can remove proteins from DNA as it translocates, but translocation stops specifically at XerCD-dif site, thereby preventing removal of XerC and XerD from dif.</text>
</comment>
<keyword evidence="13 19" id="KW-0472">Membrane</keyword>
<evidence type="ECO:0000256" key="4">
    <source>
        <dbReference type="ARBA" id="ARBA00022475"/>
    </source>
</evidence>
<dbReference type="FunFam" id="3.40.50.300:FF:000209">
    <property type="entry name" value="Cell division protein FtsK"/>
    <property type="match status" value="1"/>
</dbReference>
<evidence type="ECO:0000313" key="22">
    <source>
        <dbReference type="Proteomes" id="UP000247620"/>
    </source>
</evidence>
<feature type="transmembrane region" description="Helical" evidence="19">
    <location>
        <begin position="114"/>
        <end position="136"/>
    </location>
</feature>
<dbReference type="PANTHER" id="PTHR22683">
    <property type="entry name" value="SPORULATION PROTEIN RELATED"/>
    <property type="match status" value="1"/>
</dbReference>
<evidence type="ECO:0000256" key="12">
    <source>
        <dbReference type="ARBA" id="ARBA00023125"/>
    </source>
</evidence>
<proteinExistence type="inferred from homology"/>
<keyword evidence="14" id="KW-0131">Cell cycle</keyword>
<sequence length="825" mass="90145">MKKSTATPAPLPVPLWRQQLHYRLKEGALIAVGALCLYLWMALVTYDTADPGFSHTSNAEQVQNAAGRAGAYFADILFMVLGYFAYIFPLLLAIKTWQIFRERHQPWQWSGWLFSWRLIGLVFLVLSGAALAHIHFHPAANIPFSAGGALGESLGDLARNLLNVQGSTLMFIALFLFGLTVFTDLSWFKVMDLTGKITLDLFELVQGAASRWWEARTERKRLEAQLREVDDPVFDLGGKGDRREPAKAQLRERAEPVMTRDEPPARPVVPREVAVARESVVPRETVVARTQPAAPVIIPPTADKAPEPSKRVMKEKQAPLFIDSAVEGTLPSISILDPAEQKKIEYSPESLAGVGQLLEIKLKEFGVEVAVDSIHPGPVITRYEIQPAAGVKVSRIANLAKDLARSLAVTSVRVVEVIPGKTTVGIEIPNENRQMVRFSEVLSSPQFDENKSPVTLALGHDIGGKPVITDLAKMPHLLVAGTTGSGKSVGVNAMILSILFKSGPEDARLIMIDPKMLELSIYEGIPHLLCPVVTDMKDAANALRWSVAEMERRYKLMAAMGVRNLAGFNRKIKDAQEAGEVIHDPLYRRESMDDEPPALKTLPTIVVVVDEFADMMMIVGKKVEELIARIAQKARAAGIHLILATQRPSVDVITGLIKANIPTRMAFQVSSKIDSRTIIDQGGAEQLLGHGDMLYMPPGTSLPIRVHGAFVSDDEVHRTVEAWKLRGAPDYNDDILNGVEEAGSGFDGGGGGGDGEDSESDALYDEAVQFVLESRRASISAVQRKLKIGYNRAARMIEAMEMAGVVTPMNSNGSREVIAPGGPRD</sequence>
<dbReference type="Gene3D" id="1.10.10.10">
    <property type="entry name" value="Winged helix-like DNA-binding domain superfamily/Winged helix DNA-binding domain"/>
    <property type="match status" value="1"/>
</dbReference>
<feature type="region of interest" description="Disordered" evidence="18">
    <location>
        <begin position="740"/>
        <end position="760"/>
    </location>
</feature>
<feature type="binding site" evidence="17">
    <location>
        <begin position="481"/>
        <end position="488"/>
    </location>
    <ligand>
        <name>ATP</name>
        <dbReference type="ChEBI" id="CHEBI:30616"/>
    </ligand>
</feature>
<protein>
    <recommendedName>
        <fullName evidence="3">DNA translocase FtsK</fullName>
    </recommendedName>
</protein>
<dbReference type="GO" id="GO:0005524">
    <property type="term" value="F:ATP binding"/>
    <property type="evidence" value="ECO:0007669"/>
    <property type="project" value="UniProtKB-UniRule"/>
</dbReference>
<dbReference type="Proteomes" id="UP000247620">
    <property type="component" value="Unassembled WGS sequence"/>
</dbReference>
<evidence type="ECO:0000256" key="11">
    <source>
        <dbReference type="ARBA" id="ARBA00022989"/>
    </source>
</evidence>
<dbReference type="PANTHER" id="PTHR22683:SF41">
    <property type="entry name" value="DNA TRANSLOCASE FTSK"/>
    <property type="match status" value="1"/>
</dbReference>
<evidence type="ECO:0000256" key="17">
    <source>
        <dbReference type="PROSITE-ProRule" id="PRU00289"/>
    </source>
</evidence>
<organism evidence="21 22">
    <name type="scientific">Pseudomonas soli</name>
    <dbReference type="NCBI Taxonomy" id="1306993"/>
    <lineage>
        <taxon>Bacteria</taxon>
        <taxon>Pseudomonadati</taxon>
        <taxon>Pseudomonadota</taxon>
        <taxon>Gammaproteobacteria</taxon>
        <taxon>Pseudomonadales</taxon>
        <taxon>Pseudomonadaceae</taxon>
        <taxon>Pseudomonas</taxon>
    </lineage>
</organism>
<dbReference type="InterPro" id="IPR050206">
    <property type="entry name" value="FtsK/SpoIIIE/SftA"/>
</dbReference>
<feature type="region of interest" description="Disordered" evidence="18">
    <location>
        <begin position="235"/>
        <end position="266"/>
    </location>
</feature>
<dbReference type="InterPro" id="IPR036390">
    <property type="entry name" value="WH_DNA-bd_sf"/>
</dbReference>
<evidence type="ECO:0000256" key="9">
    <source>
        <dbReference type="ARBA" id="ARBA00022829"/>
    </source>
</evidence>
<evidence type="ECO:0000256" key="1">
    <source>
        <dbReference type="ARBA" id="ARBA00004429"/>
    </source>
</evidence>
<dbReference type="Gene3D" id="3.40.50.300">
    <property type="entry name" value="P-loop containing nucleotide triphosphate hydrolases"/>
    <property type="match status" value="1"/>
</dbReference>
<dbReference type="SUPFAM" id="SSF52540">
    <property type="entry name" value="P-loop containing nucleoside triphosphate hydrolases"/>
    <property type="match status" value="1"/>
</dbReference>
<accession>A0A2V4IBX4</accession>
<keyword evidence="12" id="KW-0238">DNA-binding</keyword>
<dbReference type="Pfam" id="PF09397">
    <property type="entry name" value="FtsK_gamma"/>
    <property type="match status" value="1"/>
</dbReference>
<dbReference type="RefSeq" id="WP_110698416.1">
    <property type="nucleotide sequence ID" value="NZ_QJRO01000003.1"/>
</dbReference>
<evidence type="ECO:0000256" key="7">
    <source>
        <dbReference type="ARBA" id="ARBA00022692"/>
    </source>
</evidence>
<keyword evidence="10 17" id="KW-0067">ATP-binding</keyword>
<evidence type="ECO:0000256" key="18">
    <source>
        <dbReference type="SAM" id="MobiDB-lite"/>
    </source>
</evidence>
<keyword evidence="11 19" id="KW-1133">Transmembrane helix</keyword>
<comment type="subcellular location">
    <subcellularLocation>
        <location evidence="1">Cell inner membrane</location>
        <topology evidence="1">Multi-pass membrane protein</topology>
    </subcellularLocation>
</comment>
<dbReference type="EMBL" id="QJRO01000003">
    <property type="protein sequence ID" value="PYB84184.1"/>
    <property type="molecule type" value="Genomic_DNA"/>
</dbReference>
<comment type="similarity">
    <text evidence="2">Belongs to the FtsK/SpoIIIE/SftA family.</text>
</comment>
<reference evidence="21 22" key="1">
    <citation type="submission" date="2018-06" db="EMBL/GenBank/DDBJ databases">
        <title>Pseudomonas diversity within urban Lake Michigan freshwaters.</title>
        <authorList>
            <person name="Batrich M."/>
            <person name="Hatzopoulos T."/>
            <person name="Putonti C."/>
        </authorList>
    </citation>
    <scope>NUCLEOTIDE SEQUENCE [LARGE SCALE GENOMIC DNA]</scope>
    <source>
        <strain evidence="21 22">LBp-160603</strain>
    </source>
</reference>
<comment type="subunit">
    <text evidence="16">Homohexamer. Forms a ring that surrounds DNA.</text>
</comment>
<evidence type="ECO:0000256" key="2">
    <source>
        <dbReference type="ARBA" id="ARBA00006474"/>
    </source>
</evidence>
<dbReference type="SMART" id="SM00843">
    <property type="entry name" value="Ftsk_gamma"/>
    <property type="match status" value="1"/>
</dbReference>
<comment type="caution">
    <text evidence="21">The sequence shown here is derived from an EMBL/GenBank/DDBJ whole genome shotgun (WGS) entry which is preliminary data.</text>
</comment>
<keyword evidence="7 19" id="KW-0812">Transmembrane</keyword>